<reference evidence="11" key="10">
    <citation type="submission" date="2022-05" db="EMBL/GenBank/DDBJ databases">
        <authorList>
            <person name="Alioto T."/>
            <person name="Alioto T."/>
            <person name="Gomez Garrido J."/>
        </authorList>
    </citation>
    <scope>NUCLEOTIDE SEQUENCE</scope>
    <source>
        <strain evidence="11">112</strain>
    </source>
</reference>
<evidence type="ECO:0000313" key="19">
    <source>
        <dbReference type="EMBL" id="KPR56983.1"/>
    </source>
</evidence>
<accession>A0A0D7LLU9</accession>
<dbReference type="EMBL" id="NEFA01000012">
    <property type="protein sequence ID" value="OYR04054.1"/>
    <property type="molecule type" value="Genomic_DNA"/>
</dbReference>
<dbReference type="Proteomes" id="UP001278087">
    <property type="component" value="Unassembled WGS sequence"/>
</dbReference>
<evidence type="ECO:0000313" key="15">
    <source>
        <dbReference type="EMBL" id="EMM7459669.1"/>
    </source>
</evidence>
<evidence type="ECO:0000313" key="23">
    <source>
        <dbReference type="EMBL" id="WAZ57189.1"/>
    </source>
</evidence>
<dbReference type="EMBL" id="CBWP010000041">
    <property type="protein sequence ID" value="CDL38422.1"/>
    <property type="molecule type" value="Genomic_DNA"/>
</dbReference>
<dbReference type="AlphaFoldDB" id="A0A0D7LLU9"/>
<dbReference type="InterPro" id="IPR022907">
    <property type="entry name" value="VapC_family"/>
</dbReference>
<evidence type="ECO:0000313" key="27">
    <source>
        <dbReference type="Proteomes" id="UP000263627"/>
    </source>
</evidence>
<evidence type="ECO:0000313" key="20">
    <source>
        <dbReference type="EMBL" id="MDW2759223.1"/>
    </source>
</evidence>
<dbReference type="Proteomes" id="UP000263627">
    <property type="component" value="Chromosome"/>
</dbReference>
<keyword evidence="5 8" id="KW-0378">Hydrolase</keyword>
<evidence type="ECO:0000313" key="18">
    <source>
        <dbReference type="EMBL" id="HBH7043914.1"/>
    </source>
</evidence>
<keyword evidence="6 8" id="KW-0460">Magnesium</keyword>
<dbReference type="EMBL" id="CP114564">
    <property type="protein sequence ID" value="WAZ57189.1"/>
    <property type="molecule type" value="Genomic_DNA"/>
</dbReference>
<evidence type="ECO:0000256" key="2">
    <source>
        <dbReference type="ARBA" id="ARBA00022649"/>
    </source>
</evidence>
<dbReference type="RefSeq" id="WP_003028682.1">
    <property type="nucleotide sequence ID" value="NZ_AP026940.1"/>
</dbReference>
<dbReference type="Proteomes" id="UP000019194">
    <property type="component" value="Unassembled WGS sequence"/>
</dbReference>
<dbReference type="SUPFAM" id="SSF88723">
    <property type="entry name" value="PIN domain-like"/>
    <property type="match status" value="1"/>
</dbReference>
<keyword evidence="2 8" id="KW-1277">Toxin-antitoxin system</keyword>
<dbReference type="Proteomes" id="UP000855471">
    <property type="component" value="Unassembled WGS sequence"/>
</dbReference>
<dbReference type="HAMAP" id="MF_00265">
    <property type="entry name" value="VapC_Nob1"/>
    <property type="match status" value="1"/>
</dbReference>
<dbReference type="GO" id="GO:0000287">
    <property type="term" value="F:magnesium ion binding"/>
    <property type="evidence" value="ECO:0007669"/>
    <property type="project" value="UniProtKB-UniRule"/>
</dbReference>
<dbReference type="Proteomes" id="UP000789647">
    <property type="component" value="Chromosome"/>
</dbReference>
<dbReference type="InterPro" id="IPR029060">
    <property type="entry name" value="PIN-like_dom_sf"/>
</dbReference>
<name>A0A0D7LLU9_CITFR</name>
<dbReference type="PANTHER" id="PTHR33653">
    <property type="entry name" value="RIBONUCLEASE VAPC2"/>
    <property type="match status" value="1"/>
</dbReference>
<keyword evidence="3 8" id="KW-0540">Nuclease</keyword>
<dbReference type="EMBL" id="CP056573">
    <property type="protein sequence ID" value="QLV32823.1"/>
    <property type="molecule type" value="Genomic_DNA"/>
</dbReference>
<reference evidence="10 27" key="6">
    <citation type="submission" date="2018-09" db="EMBL/GenBank/DDBJ databases">
        <title>Whole genome sequencing of Citrobacter freundii AR_0116.</title>
        <authorList>
            <person name="Conlan S."/>
            <person name="Thomas P.J."/>
            <person name="Mullikin J."/>
            <person name="Frank K.M."/>
            <person name="Segre J.A."/>
        </authorList>
    </citation>
    <scope>NUCLEOTIDE SEQUENCE [LARGE SCALE GENOMIC DNA]</scope>
    <source>
        <strain evidence="10 27">AR_0116</strain>
    </source>
</reference>
<reference evidence="20" key="12">
    <citation type="submission" date="2023-10" db="EMBL/GenBank/DDBJ databases">
        <title>Fecal carriage and genetic characteristics of carbapenem-resistant Enterobacterales among healthy adults from four provinces of China.</title>
        <authorList>
            <person name="Li Y."/>
            <person name="Zhang R."/>
        </authorList>
    </citation>
    <scope>NUCLEOTIDE SEQUENCE</scope>
    <source>
        <strain evidence="20">HN-136</strain>
    </source>
</reference>
<reference evidence="25" key="2">
    <citation type="submission" date="2015-09" db="EMBL/GenBank/DDBJ databases">
        <title>Prevalence of NDMs in South Africa.</title>
        <authorList>
            <person name="Osei Sekyere J."/>
            <person name="Govinden U."/>
            <person name="Essack S."/>
            <person name="Haldorsen B."/>
            <person name="Samuelsen O."/>
            <person name="Aasnaes B."/>
            <person name="Sundsfjord A."/>
        </authorList>
    </citation>
    <scope>NUCLEOTIDE SEQUENCE [LARGE SCALE GENOMIC DNA]</scope>
    <source>
        <strain evidence="25">ST62:944112508</strain>
    </source>
</reference>
<sequence>MVKGSALFDTNILIDLFSGRNEAKLAIETWPPQNAISLITWMEVMVGAKKYHQEARTRVALGAFNVIGVSQDIAERSVSIRQEYGMKLPDAIILATAQIHRLTLVTRNTKDFAGLSGVVTPYTL</sequence>
<reference evidence="17" key="5">
    <citation type="journal article" date="2018" name="Genome Biol.">
        <title>SKESA: strategic k-mer extension for scrupulous assemblies.</title>
        <authorList>
            <person name="Souvorov A."/>
            <person name="Agarwala R."/>
            <person name="Lipman D.J."/>
        </authorList>
    </citation>
    <scope>NUCLEOTIDE SEQUENCE</scope>
    <source>
        <strain evidence="18">91871</strain>
        <strain evidence="17">O50</strain>
    </source>
</reference>
<dbReference type="Pfam" id="PF01850">
    <property type="entry name" value="PIN"/>
    <property type="match status" value="1"/>
</dbReference>
<dbReference type="EMBL" id="ABBJDF010000020">
    <property type="protein sequence ID" value="EHT9940376.1"/>
    <property type="molecule type" value="Genomic_DNA"/>
</dbReference>
<evidence type="ECO:0000313" key="24">
    <source>
        <dbReference type="Proteomes" id="UP000019194"/>
    </source>
</evidence>
<dbReference type="EMBL" id="DAESCB010000017">
    <property type="protein sequence ID" value="HBH7043914.1"/>
    <property type="molecule type" value="Genomic_DNA"/>
</dbReference>
<evidence type="ECO:0000313" key="22">
    <source>
        <dbReference type="EMBL" id="QLV32823.1"/>
    </source>
</evidence>
<dbReference type="InterPro" id="IPR002716">
    <property type="entry name" value="PIN_dom"/>
</dbReference>
<evidence type="ECO:0000256" key="5">
    <source>
        <dbReference type="ARBA" id="ARBA00022801"/>
    </source>
</evidence>
<keyword evidence="8" id="KW-0800">Toxin</keyword>
<comment type="cofactor">
    <cofactor evidence="1 8">
        <name>Mg(2+)</name>
        <dbReference type="ChEBI" id="CHEBI:18420"/>
    </cofactor>
</comment>
<dbReference type="GO" id="GO:0016787">
    <property type="term" value="F:hydrolase activity"/>
    <property type="evidence" value="ECO:0007669"/>
    <property type="project" value="UniProtKB-KW"/>
</dbReference>
<dbReference type="GeneID" id="87003328"/>
<dbReference type="Proteomes" id="UP001169574">
    <property type="component" value="Unassembled WGS sequence"/>
</dbReference>
<dbReference type="InterPro" id="IPR050556">
    <property type="entry name" value="Type_II_TA_system_RNase"/>
</dbReference>
<dbReference type="EMBL" id="OW995941">
    <property type="protein sequence ID" value="CAH6619347.1"/>
    <property type="molecule type" value="Genomic_DNA"/>
</dbReference>
<dbReference type="Proteomes" id="UP000050520">
    <property type="component" value="Unassembled WGS sequence"/>
</dbReference>
<evidence type="ECO:0000256" key="6">
    <source>
        <dbReference type="ARBA" id="ARBA00022842"/>
    </source>
</evidence>
<evidence type="ECO:0000313" key="21">
    <source>
        <dbReference type="EMBL" id="OYR04054.1"/>
    </source>
</evidence>
<dbReference type="EMBL" id="ABKLER030000014">
    <property type="protein sequence ID" value="EMN4146226.1"/>
    <property type="molecule type" value="Genomic_DNA"/>
</dbReference>
<dbReference type="PANTHER" id="PTHR33653:SF1">
    <property type="entry name" value="RIBONUCLEASE VAPC2"/>
    <property type="match status" value="1"/>
</dbReference>
<reference evidence="21 26" key="4">
    <citation type="submission" date="2017-04" db="EMBL/GenBank/DDBJ databases">
        <title>Emergence of KPC-2-producing Citrobacter isolates from sediments of a Chinese river.</title>
        <authorList>
            <person name="Zheng B."/>
        </authorList>
    </citation>
    <scope>NUCLEOTIDE SEQUENCE [LARGE SCALE GENOMIC DNA]</scope>
    <source>
        <strain evidence="21 26">C191</strain>
    </source>
</reference>
<evidence type="ECO:0000256" key="7">
    <source>
        <dbReference type="ARBA" id="ARBA00038093"/>
    </source>
</evidence>
<dbReference type="Proteomes" id="UP000512222">
    <property type="component" value="Chromosome"/>
</dbReference>
<evidence type="ECO:0000313" key="16">
    <source>
        <dbReference type="EMBL" id="EMN4146226.1"/>
    </source>
</evidence>
<proteinExistence type="inferred from homology"/>
<reference evidence="12 24" key="1">
    <citation type="submission" date="2013-10" db="EMBL/GenBank/DDBJ databases">
        <title>Antibiotic resistance diversity of beta-lactamase producers in the General Hospital Vienna.</title>
        <authorList>
            <person name="Barisic I."/>
            <person name="Mitteregger D."/>
            <person name="Hirschl A.M."/>
            <person name="Noehammer C."/>
            <person name="Wiesinger-Mayr H."/>
        </authorList>
    </citation>
    <scope>NUCLEOTIDE SEQUENCE [LARGE SCALE GENOMIC DNA]</scope>
    <source>
        <strain evidence="12 24">ISC11</strain>
    </source>
</reference>
<feature type="domain" description="PIN" evidence="9">
    <location>
        <begin position="7"/>
        <end position="112"/>
    </location>
</feature>
<feature type="binding site" evidence="8">
    <location>
        <position position="90"/>
    </location>
    <ligand>
        <name>Mg(2+)</name>
        <dbReference type="ChEBI" id="CHEBI:18420"/>
    </ligand>
</feature>
<evidence type="ECO:0000259" key="9">
    <source>
        <dbReference type="Pfam" id="PF01850"/>
    </source>
</evidence>
<evidence type="ECO:0000313" key="26">
    <source>
        <dbReference type="Proteomes" id="UP000215827"/>
    </source>
</evidence>
<comment type="function">
    <text evidence="8">Toxic component of a toxin-antitoxin (TA) system. An RNase.</text>
</comment>
<dbReference type="Proteomes" id="UP001279522">
    <property type="component" value="Unassembled WGS sequence"/>
</dbReference>
<organism evidence="12 24">
    <name type="scientific">Citrobacter freundii</name>
    <dbReference type="NCBI Taxonomy" id="546"/>
    <lineage>
        <taxon>Bacteria</taxon>
        <taxon>Pseudomonadati</taxon>
        <taxon>Pseudomonadota</taxon>
        <taxon>Gammaproteobacteria</taxon>
        <taxon>Enterobacterales</taxon>
        <taxon>Enterobacteriaceae</taxon>
        <taxon>Citrobacter</taxon>
        <taxon>Citrobacter freundii complex</taxon>
    </lineage>
</organism>
<dbReference type="Proteomes" id="UP000885148">
    <property type="component" value="Unassembled WGS sequence"/>
</dbReference>
<dbReference type="Proteomes" id="UP001164536">
    <property type="component" value="Chromosome"/>
</dbReference>
<keyword evidence="4 8" id="KW-0479">Metal-binding</keyword>
<dbReference type="EMBL" id="ABLGCN030000014">
    <property type="protein sequence ID" value="EMM7459669.1"/>
    <property type="molecule type" value="Genomic_DNA"/>
</dbReference>
<evidence type="ECO:0000313" key="25">
    <source>
        <dbReference type="Proteomes" id="UP000050520"/>
    </source>
</evidence>
<dbReference type="Proteomes" id="UP000215827">
    <property type="component" value="Unassembled WGS sequence"/>
</dbReference>
<evidence type="ECO:0000313" key="12">
    <source>
        <dbReference type="EMBL" id="CDL38422.1"/>
    </source>
</evidence>
<dbReference type="CDD" id="cd18737">
    <property type="entry name" value="PIN_VapC4-5_FitB-like"/>
    <property type="match status" value="1"/>
</dbReference>
<comment type="similarity">
    <text evidence="7 8">Belongs to the PINc/VapC protein family.</text>
</comment>
<evidence type="ECO:0000313" key="28">
    <source>
        <dbReference type="Proteomes" id="UP000512222"/>
    </source>
</evidence>
<keyword evidence="29" id="KW-1185">Reference proteome</keyword>
<dbReference type="GO" id="GO:0004519">
    <property type="term" value="F:endonuclease activity"/>
    <property type="evidence" value="ECO:0007669"/>
    <property type="project" value="UniProtKB-KW"/>
</dbReference>
<dbReference type="EMBL" id="DACSXJ010000027">
    <property type="protein sequence ID" value="HAT3899298.1"/>
    <property type="molecule type" value="Genomic_DNA"/>
</dbReference>
<evidence type="ECO:0000313" key="14">
    <source>
        <dbReference type="EMBL" id="ELV3681241.1"/>
    </source>
</evidence>
<reference evidence="18" key="9">
    <citation type="submission" date="2021-07" db="EMBL/GenBank/DDBJ databases">
        <authorList>
            <consortium name="NCBI Pathogen Detection Project"/>
        </authorList>
    </citation>
    <scope>NUCLEOTIDE SEQUENCE</scope>
    <source>
        <strain evidence="18">91871</strain>
        <strain evidence="17">O50</strain>
    </source>
</reference>
<protein>
    <recommendedName>
        <fullName evidence="8">Ribonuclease VapC</fullName>
        <shortName evidence="8">RNase VapC</shortName>
        <ecNumber evidence="8">3.1.-.-</ecNumber>
    </recommendedName>
    <alternativeName>
        <fullName evidence="8">Toxin VapC</fullName>
    </alternativeName>
</protein>
<keyword evidence="11" id="KW-0255">Endonuclease</keyword>
<reference evidence="22" key="8">
    <citation type="journal article" date="2021" name="Microb. Genom.">
        <title>A genomic epidemiological study shows that prevalence of antimicrobial resistance in Enterobacterales is associated with the livestock host, as well as antimicrobial usage.</title>
        <authorList>
            <person name="AbuOun M."/>
            <person name="Jones H."/>
            <person name="Stubberfield E."/>
            <person name="Gilson D."/>
            <person name="Shaw L.P."/>
            <person name="Hubbard A.T.M."/>
            <person name="Chau K.K."/>
            <person name="Sebra R."/>
            <person name="Peto T.E.A."/>
            <person name="Crook D.W."/>
            <person name="Read D.S."/>
            <person name="Gweon H.S."/>
            <person name="Walker A.S."/>
            <person name="Stoesser N."/>
            <person name="Smith R.P."/>
            <person name="Anjum M.F."/>
            <person name="On Behalf Of The Rehab Consortium."/>
        </authorList>
    </citation>
    <scope>NUCLEOTIDE SEQUENCE</scope>
    <source>
        <strain evidence="22">RHBSTW-00370</strain>
    </source>
</reference>
<evidence type="ECO:0000256" key="8">
    <source>
        <dbReference type="HAMAP-Rule" id="MF_00265"/>
    </source>
</evidence>
<evidence type="ECO:0000313" key="13">
    <source>
        <dbReference type="EMBL" id="EHT9940376.1"/>
    </source>
</evidence>
<evidence type="ECO:0000313" key="10">
    <source>
        <dbReference type="EMBL" id="AXZ50719.1"/>
    </source>
</evidence>
<evidence type="ECO:0000256" key="3">
    <source>
        <dbReference type="ARBA" id="ARBA00022722"/>
    </source>
</evidence>
<dbReference type="EMBL" id="CP032184">
    <property type="protein sequence ID" value="AXZ50719.1"/>
    <property type="molecule type" value="Genomic_DNA"/>
</dbReference>
<dbReference type="EC" id="3.1.-.-" evidence="8"/>
<reference evidence="23" key="11">
    <citation type="submission" date="2022-12" db="EMBL/GenBank/DDBJ databases">
        <title>2953647.</title>
        <authorList>
            <person name="Hergert J."/>
            <person name="Casey R."/>
            <person name="Wagner J."/>
            <person name="Young E.L."/>
            <person name="Oakeson K.F."/>
        </authorList>
    </citation>
    <scope>NUCLEOTIDE SEQUENCE</scope>
    <source>
        <strain evidence="23">2953647</strain>
    </source>
</reference>
<reference evidence="19 25" key="3">
    <citation type="journal article" date="2017" name="PLoS ONE">
        <title>Genomic and phenotypic characterisation of fluoroquinolone resistance mechanisms in Enterobacteriaceae in Durban, South Africa.</title>
        <authorList>
            <person name="Osei Sekyere J."/>
            <person name="Amoako D.G."/>
        </authorList>
    </citation>
    <scope>NUCLEOTIDE SEQUENCE [LARGE SCALE GENOMIC DNA]</scope>
    <source>
        <strain evidence="19 25">ST62:944112508</strain>
    </source>
</reference>
<dbReference type="Gene3D" id="3.40.50.1010">
    <property type="entry name" value="5'-nuclease"/>
    <property type="match status" value="1"/>
</dbReference>
<reference evidence="15" key="13">
    <citation type="submission" date="2024-02" db="EMBL/GenBank/DDBJ databases">
        <authorList>
            <consortium name="Clinical and Environmental Microbiology Branch: Whole genome sequencing antimicrobial resistance pathogens in the healthcare setting"/>
        </authorList>
    </citation>
    <scope>NUCLEOTIDE SEQUENCE</scope>
    <source>
        <strain evidence="13">2021DK-00049</strain>
        <strain evidence="16">2023GN-00102</strain>
        <strain evidence="14">2023GN-00287</strain>
        <strain evidence="15">Whole organism</strain>
    </source>
</reference>
<dbReference type="EMBL" id="LJEB01000015">
    <property type="protein sequence ID" value="KPR56983.1"/>
    <property type="molecule type" value="Genomic_DNA"/>
</dbReference>
<dbReference type="GO" id="GO:0004540">
    <property type="term" value="F:RNA nuclease activity"/>
    <property type="evidence" value="ECO:0007669"/>
    <property type="project" value="InterPro"/>
</dbReference>
<reference evidence="28" key="7">
    <citation type="submission" date="2020-06" db="EMBL/GenBank/DDBJ databases">
        <title>REHAB project genomes.</title>
        <authorList>
            <person name="Shaw L.P."/>
        </authorList>
    </citation>
    <scope>NUCLEOTIDE SEQUENCE [LARGE SCALE GENOMIC DNA]</scope>
    <source>
        <strain evidence="28">RHBSTW-00370</strain>
    </source>
</reference>
<evidence type="ECO:0000256" key="1">
    <source>
        <dbReference type="ARBA" id="ARBA00001946"/>
    </source>
</evidence>
<evidence type="ECO:0000313" key="11">
    <source>
        <dbReference type="EMBL" id="CAH6619347.1"/>
    </source>
</evidence>
<gene>
    <name evidence="8" type="primary">vapC</name>
    <name evidence="11" type="ORF">AI2935V1_4786</name>
    <name evidence="10" type="ORF">AM363_29315</name>
    <name evidence="19" type="ORF">AN672_03825</name>
    <name evidence="21" type="ORF">B9P89_12705</name>
    <name evidence="22" type="ORF">HV178_23845</name>
    <name evidence="17" type="ORF">I9Y29_003762</name>
    <name evidence="18" type="ORF">KV121_004033</name>
    <name evidence="13" type="ORF">KY227_003486</name>
    <name evidence="23" type="ORF">O4000_23480</name>
    <name evidence="15" type="ORF">P7U51_004238</name>
    <name evidence="16" type="ORF">PQQ21_003517</name>
    <name evidence="20" type="ORF">RYZ67_12120</name>
    <name evidence="14" type="ORF">SGX49_003710</name>
</gene>
<dbReference type="GO" id="GO:0090729">
    <property type="term" value="F:toxin activity"/>
    <property type="evidence" value="ECO:0007669"/>
    <property type="project" value="UniProtKB-KW"/>
</dbReference>
<evidence type="ECO:0000313" key="29">
    <source>
        <dbReference type="Proteomes" id="UP001164536"/>
    </source>
</evidence>
<evidence type="ECO:0000313" key="17">
    <source>
        <dbReference type="EMBL" id="HAT3899298.1"/>
    </source>
</evidence>
<feature type="binding site" evidence="8">
    <location>
        <position position="9"/>
    </location>
    <ligand>
        <name>Mg(2+)</name>
        <dbReference type="ChEBI" id="CHEBI:18420"/>
    </ligand>
</feature>
<evidence type="ECO:0000256" key="4">
    <source>
        <dbReference type="ARBA" id="ARBA00022723"/>
    </source>
</evidence>
<dbReference type="EMBL" id="JAWPBU010000011">
    <property type="protein sequence ID" value="MDW2759223.1"/>
    <property type="molecule type" value="Genomic_DNA"/>
</dbReference>
<dbReference type="EMBL" id="ABOSXX010000021">
    <property type="protein sequence ID" value="ELV3681241.1"/>
    <property type="molecule type" value="Genomic_DNA"/>
</dbReference>